<organism evidence="1">
    <name type="scientific">Cyprideis torosa</name>
    <dbReference type="NCBI Taxonomy" id="163714"/>
    <lineage>
        <taxon>Eukaryota</taxon>
        <taxon>Metazoa</taxon>
        <taxon>Ecdysozoa</taxon>
        <taxon>Arthropoda</taxon>
        <taxon>Crustacea</taxon>
        <taxon>Oligostraca</taxon>
        <taxon>Ostracoda</taxon>
        <taxon>Podocopa</taxon>
        <taxon>Podocopida</taxon>
        <taxon>Cytherocopina</taxon>
        <taxon>Cytheroidea</taxon>
        <taxon>Cytherideidae</taxon>
        <taxon>Cyprideis</taxon>
    </lineage>
</organism>
<accession>A0A7R8WID8</accession>
<name>A0A7R8WID8_9CRUS</name>
<gene>
    <name evidence="1" type="ORF">CTOB1V02_LOCUS10103</name>
</gene>
<dbReference type="AlphaFoldDB" id="A0A7R8WID8"/>
<evidence type="ECO:0000313" key="1">
    <source>
        <dbReference type="EMBL" id="CAD7232265.1"/>
    </source>
</evidence>
<proteinExistence type="predicted"/>
<dbReference type="EMBL" id="OB664442">
    <property type="protein sequence ID" value="CAD7232265.1"/>
    <property type="molecule type" value="Genomic_DNA"/>
</dbReference>
<feature type="non-terminal residue" evidence="1">
    <location>
        <position position="184"/>
    </location>
</feature>
<protein>
    <submittedName>
        <fullName evidence="1">Uncharacterized protein</fullName>
    </submittedName>
</protein>
<sequence length="184" mass="19425">TAFVLSCLRPLRLPSSCPAFVLSCLRPVLPSSSQTAFVLSCLTVQGDQLQSRRCENYVKGVSALEELLALERLRQAVAAREAAQKAGLAQALDGRGHLDASASKGVVSQSWKRKYGWFLGLTHTSLSEKVELTAVGAGEGNGVLFPGGVGFVRVPVGGLQGRVGSAPHERIASLNLDGPYPRAN</sequence>
<reference evidence="1" key="1">
    <citation type="submission" date="2020-11" db="EMBL/GenBank/DDBJ databases">
        <authorList>
            <person name="Tran Van P."/>
        </authorList>
    </citation>
    <scope>NUCLEOTIDE SEQUENCE</scope>
</reference>